<keyword evidence="7" id="KW-0119">Carbohydrate metabolism</keyword>
<dbReference type="EC" id="3.2.1.8" evidence="3"/>
<evidence type="ECO:0000313" key="11">
    <source>
        <dbReference type="EMBL" id="MPM19259.1"/>
    </source>
</evidence>
<dbReference type="PANTHER" id="PTHR31490:SF88">
    <property type="entry name" value="BETA-XYLANASE"/>
    <property type="match status" value="1"/>
</dbReference>
<protein>
    <recommendedName>
        <fullName evidence="3">endo-1,4-beta-xylanase</fullName>
        <ecNumber evidence="3">3.2.1.8</ecNumber>
    </recommendedName>
</protein>
<gene>
    <name evidence="11" type="primary">xynZ_2</name>
    <name evidence="11" type="ORF">SDC9_65680</name>
</gene>
<dbReference type="Gene3D" id="3.20.20.80">
    <property type="entry name" value="Glycosidases"/>
    <property type="match status" value="1"/>
</dbReference>
<dbReference type="GO" id="GO:0045493">
    <property type="term" value="P:xylan catabolic process"/>
    <property type="evidence" value="ECO:0007669"/>
    <property type="project" value="UniProtKB-KW"/>
</dbReference>
<dbReference type="AlphaFoldDB" id="A0A644XT53"/>
<dbReference type="SMART" id="SM00633">
    <property type="entry name" value="Glyco_10"/>
    <property type="match status" value="1"/>
</dbReference>
<evidence type="ECO:0000256" key="7">
    <source>
        <dbReference type="ARBA" id="ARBA00023277"/>
    </source>
</evidence>
<feature type="domain" description="GH10" evidence="10">
    <location>
        <begin position="1"/>
        <end position="204"/>
    </location>
</feature>
<reference evidence="11" key="1">
    <citation type="submission" date="2019-08" db="EMBL/GenBank/DDBJ databases">
        <authorList>
            <person name="Kucharzyk K."/>
            <person name="Murdoch R.W."/>
            <person name="Higgins S."/>
            <person name="Loffler F."/>
        </authorList>
    </citation>
    <scope>NUCLEOTIDE SEQUENCE</scope>
</reference>
<evidence type="ECO:0000256" key="2">
    <source>
        <dbReference type="ARBA" id="ARBA00007495"/>
    </source>
</evidence>
<dbReference type="PROSITE" id="PS51760">
    <property type="entry name" value="GH10_2"/>
    <property type="match status" value="1"/>
</dbReference>
<evidence type="ECO:0000256" key="5">
    <source>
        <dbReference type="ARBA" id="ARBA00022729"/>
    </source>
</evidence>
<evidence type="ECO:0000256" key="3">
    <source>
        <dbReference type="ARBA" id="ARBA00012590"/>
    </source>
</evidence>
<dbReference type="Pfam" id="PF00331">
    <property type="entry name" value="Glyco_hydro_10"/>
    <property type="match status" value="1"/>
</dbReference>
<evidence type="ECO:0000256" key="9">
    <source>
        <dbReference type="ARBA" id="ARBA00023326"/>
    </source>
</evidence>
<organism evidence="11">
    <name type="scientific">bioreactor metagenome</name>
    <dbReference type="NCBI Taxonomy" id="1076179"/>
    <lineage>
        <taxon>unclassified sequences</taxon>
        <taxon>metagenomes</taxon>
        <taxon>ecological metagenomes</taxon>
    </lineage>
</organism>
<evidence type="ECO:0000256" key="8">
    <source>
        <dbReference type="ARBA" id="ARBA00023295"/>
    </source>
</evidence>
<sequence length="213" mass="24115">MNHFKDNFFAYNVVNEFYATEDNDGQDIMLKVIGKDYIDIAFETVRKTDPTAITVLNQAENHTLNWEVNGTNPYQTTLRVAKRLKEKGLLDMVGSQCHVDFGPGSPAYTNIAEMTQVYKSYPVPVFISELDANTEQYASQPDRFLIQTQRVKGVLQAALDSGSSFFNLWGGFPDELGWLGPQAASTPWATGWVEKSMYFEILRNLFKNYAKVV</sequence>
<evidence type="ECO:0000256" key="6">
    <source>
        <dbReference type="ARBA" id="ARBA00022801"/>
    </source>
</evidence>
<dbReference type="EMBL" id="VSSQ01003142">
    <property type="protein sequence ID" value="MPM19259.1"/>
    <property type="molecule type" value="Genomic_DNA"/>
</dbReference>
<keyword evidence="4 11" id="KW-0858">Xylan degradation</keyword>
<dbReference type="InterPro" id="IPR017853">
    <property type="entry name" value="GH"/>
</dbReference>
<proteinExistence type="inferred from homology"/>
<comment type="similarity">
    <text evidence="2">Belongs to the glycosyl hydrolase 10 (cellulase F) family.</text>
</comment>
<keyword evidence="6 11" id="KW-0378">Hydrolase</keyword>
<accession>A0A644XT53</accession>
<comment type="catalytic activity">
    <reaction evidence="1">
        <text>Endohydrolysis of (1-&gt;4)-beta-D-xylosidic linkages in xylans.</text>
        <dbReference type="EC" id="3.2.1.8"/>
    </reaction>
</comment>
<dbReference type="InterPro" id="IPR001000">
    <property type="entry name" value="GH10_dom"/>
</dbReference>
<keyword evidence="8 11" id="KW-0326">Glycosidase</keyword>
<dbReference type="SUPFAM" id="SSF51445">
    <property type="entry name" value="(Trans)glycosidases"/>
    <property type="match status" value="1"/>
</dbReference>
<dbReference type="InterPro" id="IPR044846">
    <property type="entry name" value="GH10"/>
</dbReference>
<dbReference type="PANTHER" id="PTHR31490">
    <property type="entry name" value="GLYCOSYL HYDROLASE"/>
    <property type="match status" value="1"/>
</dbReference>
<evidence type="ECO:0000256" key="4">
    <source>
        <dbReference type="ARBA" id="ARBA00022651"/>
    </source>
</evidence>
<keyword evidence="9" id="KW-0624">Polysaccharide degradation</keyword>
<name>A0A644XT53_9ZZZZ</name>
<keyword evidence="5" id="KW-0732">Signal</keyword>
<comment type="caution">
    <text evidence="11">The sequence shown here is derived from an EMBL/GenBank/DDBJ whole genome shotgun (WGS) entry which is preliminary data.</text>
</comment>
<evidence type="ECO:0000259" key="10">
    <source>
        <dbReference type="PROSITE" id="PS51760"/>
    </source>
</evidence>
<dbReference type="GO" id="GO:0031176">
    <property type="term" value="F:endo-1,4-beta-xylanase activity"/>
    <property type="evidence" value="ECO:0007669"/>
    <property type="project" value="UniProtKB-EC"/>
</dbReference>
<evidence type="ECO:0000256" key="1">
    <source>
        <dbReference type="ARBA" id="ARBA00000681"/>
    </source>
</evidence>